<evidence type="ECO:0000313" key="2">
    <source>
        <dbReference type="EMBL" id="KAJ7761765.1"/>
    </source>
</evidence>
<reference evidence="2" key="1">
    <citation type="submission" date="2023-03" db="EMBL/GenBank/DDBJ databases">
        <title>Massive genome expansion in bonnet fungi (Mycena s.s.) driven by repeated elements and novel gene families across ecological guilds.</title>
        <authorList>
            <consortium name="Lawrence Berkeley National Laboratory"/>
            <person name="Harder C.B."/>
            <person name="Miyauchi S."/>
            <person name="Viragh M."/>
            <person name="Kuo A."/>
            <person name="Thoen E."/>
            <person name="Andreopoulos B."/>
            <person name="Lu D."/>
            <person name="Skrede I."/>
            <person name="Drula E."/>
            <person name="Henrissat B."/>
            <person name="Morin E."/>
            <person name="Kohler A."/>
            <person name="Barry K."/>
            <person name="LaButti K."/>
            <person name="Morin E."/>
            <person name="Salamov A."/>
            <person name="Lipzen A."/>
            <person name="Mereny Z."/>
            <person name="Hegedus B."/>
            <person name="Baldrian P."/>
            <person name="Stursova M."/>
            <person name="Weitz H."/>
            <person name="Taylor A."/>
            <person name="Grigoriev I.V."/>
            <person name="Nagy L.G."/>
            <person name="Martin F."/>
            <person name="Kauserud H."/>
        </authorList>
    </citation>
    <scope>NUCLEOTIDE SEQUENCE</scope>
    <source>
        <strain evidence="2">CBHHK182m</strain>
    </source>
</reference>
<proteinExistence type="predicted"/>
<dbReference type="AlphaFoldDB" id="A0AAD7NIS9"/>
<sequence length="228" mass="25372">MSPHVSAPITSLQYPFQPWPYCPGRRVARVTCRSDEQQHSCEHRVPRSRIHRTGYLRIIGCSTDIRHAPLTDAPPSIARAQTWSPTQGRTADYVYACTLSSSPSGCPSPESKAKATAPEIEGTRHETSICRGARARQTPTHGSGYAGLCSYWSPVSRGIGGRDEEGARACRWIVVHEVRNLVNGDGCFNNQDGEEGESTLKGRWHWQRGVMWLSDVPIWANINDQNKF</sequence>
<name>A0AAD7NIS9_9AGAR</name>
<evidence type="ECO:0000256" key="1">
    <source>
        <dbReference type="SAM" id="MobiDB-lite"/>
    </source>
</evidence>
<protein>
    <submittedName>
        <fullName evidence="2">Uncharacterized protein</fullName>
    </submittedName>
</protein>
<evidence type="ECO:0000313" key="3">
    <source>
        <dbReference type="Proteomes" id="UP001215598"/>
    </source>
</evidence>
<gene>
    <name evidence="2" type="ORF">B0H16DRAFT_1455965</name>
</gene>
<accession>A0AAD7NIS9</accession>
<comment type="caution">
    <text evidence="2">The sequence shown here is derived from an EMBL/GenBank/DDBJ whole genome shotgun (WGS) entry which is preliminary data.</text>
</comment>
<organism evidence="2 3">
    <name type="scientific">Mycena metata</name>
    <dbReference type="NCBI Taxonomy" id="1033252"/>
    <lineage>
        <taxon>Eukaryota</taxon>
        <taxon>Fungi</taxon>
        <taxon>Dikarya</taxon>
        <taxon>Basidiomycota</taxon>
        <taxon>Agaricomycotina</taxon>
        <taxon>Agaricomycetes</taxon>
        <taxon>Agaricomycetidae</taxon>
        <taxon>Agaricales</taxon>
        <taxon>Marasmiineae</taxon>
        <taxon>Mycenaceae</taxon>
        <taxon>Mycena</taxon>
    </lineage>
</organism>
<dbReference type="Proteomes" id="UP001215598">
    <property type="component" value="Unassembled WGS sequence"/>
</dbReference>
<feature type="region of interest" description="Disordered" evidence="1">
    <location>
        <begin position="107"/>
        <end position="127"/>
    </location>
</feature>
<keyword evidence="3" id="KW-1185">Reference proteome</keyword>
<dbReference type="EMBL" id="JARKIB010000034">
    <property type="protein sequence ID" value="KAJ7761765.1"/>
    <property type="molecule type" value="Genomic_DNA"/>
</dbReference>